<sequence>MNNLLSSVIVIYFSATGTTANVAQNLATVLNAPIYEIRPAQPYIAADLDWNDEQSRSSLEMDGKIPYPELADLNAPVKDYDVIFLGFPIWWGTAPKIVNKFVQSYDLSGKKVVLFATSGSSGLGNTASDLQMDASGNPEFITGGVLNGNPNTERLKNFVSNLKL</sequence>
<keyword evidence="2" id="KW-0285">Flavoprotein</keyword>
<dbReference type="Gene3D" id="3.40.50.360">
    <property type="match status" value="1"/>
</dbReference>
<gene>
    <name evidence="5" type="ORF">IAC63_00900</name>
</gene>
<dbReference type="InterPro" id="IPR008254">
    <property type="entry name" value="Flavodoxin/NO_synth"/>
</dbReference>
<dbReference type="InterPro" id="IPR001226">
    <property type="entry name" value="Flavodoxin_CS"/>
</dbReference>
<dbReference type="Proteomes" id="UP000824142">
    <property type="component" value="Unassembled WGS sequence"/>
</dbReference>
<dbReference type="AlphaFoldDB" id="A0A9D1MRM3"/>
<evidence type="ECO:0000256" key="1">
    <source>
        <dbReference type="ARBA" id="ARBA00001917"/>
    </source>
</evidence>
<evidence type="ECO:0000313" key="5">
    <source>
        <dbReference type="EMBL" id="HIU65184.1"/>
    </source>
</evidence>
<dbReference type="PANTHER" id="PTHR39201">
    <property type="entry name" value="EXPORTED PROTEIN-RELATED"/>
    <property type="match status" value="1"/>
</dbReference>
<organism evidence="5 6">
    <name type="scientific">Candidatus Enterousia avicola</name>
    <dbReference type="NCBI Taxonomy" id="2840787"/>
    <lineage>
        <taxon>Bacteria</taxon>
        <taxon>Pseudomonadati</taxon>
        <taxon>Pseudomonadota</taxon>
        <taxon>Alphaproteobacteria</taxon>
        <taxon>Candidatus Enterousia</taxon>
    </lineage>
</organism>
<dbReference type="InterPro" id="IPR029039">
    <property type="entry name" value="Flavoprotein-like_sf"/>
</dbReference>
<feature type="domain" description="Flavodoxin-like" evidence="4">
    <location>
        <begin position="8"/>
        <end position="164"/>
    </location>
</feature>
<proteinExistence type="predicted"/>
<dbReference type="GO" id="GO:0010181">
    <property type="term" value="F:FMN binding"/>
    <property type="evidence" value="ECO:0007669"/>
    <property type="project" value="InterPro"/>
</dbReference>
<dbReference type="PROSITE" id="PS00201">
    <property type="entry name" value="FLAVODOXIN"/>
    <property type="match status" value="1"/>
</dbReference>
<reference evidence="5" key="2">
    <citation type="journal article" date="2021" name="PeerJ">
        <title>Extensive microbial diversity within the chicken gut microbiome revealed by metagenomics and culture.</title>
        <authorList>
            <person name="Gilroy R."/>
            <person name="Ravi A."/>
            <person name="Getino M."/>
            <person name="Pursley I."/>
            <person name="Horton D.L."/>
            <person name="Alikhan N.F."/>
            <person name="Baker D."/>
            <person name="Gharbi K."/>
            <person name="Hall N."/>
            <person name="Watson M."/>
            <person name="Adriaenssens E.M."/>
            <person name="Foster-Nyarko E."/>
            <person name="Jarju S."/>
            <person name="Secka A."/>
            <person name="Antonio M."/>
            <person name="Oren A."/>
            <person name="Chaudhuri R.R."/>
            <person name="La Ragione R."/>
            <person name="Hildebrand F."/>
            <person name="Pallen M.J."/>
        </authorList>
    </citation>
    <scope>NUCLEOTIDE SEQUENCE</scope>
    <source>
        <strain evidence="5">CHK136-897</strain>
    </source>
</reference>
<dbReference type="PROSITE" id="PS50902">
    <property type="entry name" value="FLAVODOXIN_LIKE"/>
    <property type="match status" value="1"/>
</dbReference>
<dbReference type="PANTHER" id="PTHR39201:SF1">
    <property type="entry name" value="FLAVODOXIN-LIKE DOMAIN-CONTAINING PROTEIN"/>
    <property type="match status" value="1"/>
</dbReference>
<evidence type="ECO:0000256" key="2">
    <source>
        <dbReference type="ARBA" id="ARBA00022630"/>
    </source>
</evidence>
<evidence type="ECO:0000256" key="3">
    <source>
        <dbReference type="ARBA" id="ARBA00022643"/>
    </source>
</evidence>
<keyword evidence="3" id="KW-0288">FMN</keyword>
<evidence type="ECO:0000313" key="6">
    <source>
        <dbReference type="Proteomes" id="UP000824142"/>
    </source>
</evidence>
<reference evidence="5" key="1">
    <citation type="submission" date="2020-10" db="EMBL/GenBank/DDBJ databases">
        <authorList>
            <person name="Gilroy R."/>
        </authorList>
    </citation>
    <scope>NUCLEOTIDE SEQUENCE</scope>
    <source>
        <strain evidence="5">CHK136-897</strain>
    </source>
</reference>
<dbReference type="SUPFAM" id="SSF52218">
    <property type="entry name" value="Flavoproteins"/>
    <property type="match status" value="1"/>
</dbReference>
<evidence type="ECO:0000259" key="4">
    <source>
        <dbReference type="PROSITE" id="PS50902"/>
    </source>
</evidence>
<protein>
    <submittedName>
        <fullName evidence="5">Flavodoxin</fullName>
    </submittedName>
</protein>
<name>A0A9D1MRM3_9PROT</name>
<dbReference type="EMBL" id="DVNO01000006">
    <property type="protein sequence ID" value="HIU65184.1"/>
    <property type="molecule type" value="Genomic_DNA"/>
</dbReference>
<comment type="cofactor">
    <cofactor evidence="1">
        <name>FMN</name>
        <dbReference type="ChEBI" id="CHEBI:58210"/>
    </cofactor>
</comment>
<dbReference type="GO" id="GO:0009055">
    <property type="term" value="F:electron transfer activity"/>
    <property type="evidence" value="ECO:0007669"/>
    <property type="project" value="InterPro"/>
</dbReference>
<dbReference type="Pfam" id="PF12682">
    <property type="entry name" value="Flavodoxin_4"/>
    <property type="match status" value="1"/>
</dbReference>
<accession>A0A9D1MRM3</accession>
<comment type="caution">
    <text evidence="5">The sequence shown here is derived from an EMBL/GenBank/DDBJ whole genome shotgun (WGS) entry which is preliminary data.</text>
</comment>